<gene>
    <name evidence="2" type="ORF">APZ42_013106</name>
</gene>
<sequence length="405" mass="45933">MSARRVMSGVSTKRHVRARIRVGFIDLTFAMAMNYWIRKTQSWPFSRRPWFTLGFCLTLSESKNRYRARHYGIIPLGPRSGLIQWVEAVTPLFALYKRWLQRQAANTTKGKGEKAVPRPSELFYNKLTPLLEAEGLSANPLQRNQWPIDILHRVQAELMEETPKDLVARSCFGQSCAITLDVVNQALATRCSFQKCNTEADATFKLFELQMSELGPDWSLNHNDIIIVLTALKETSSAWEKVHKQIERLQEAIQDLRQDRIGLFDVRSDKNHVMLLFLQMAFSSLNSGQLKQWADQTSSTSLLTESTETGFPLLVEFLNTSGQTVLAHQGKLLYQQVRTFKESQQMAASVVISLLGTYSSLAVQYPSNNLEAHRESRFIPLSSSVGDTGIEPGFIPVSDRQEEEA</sequence>
<dbReference type="EMBL" id="LRGB01000235">
    <property type="protein sequence ID" value="KZS20259.1"/>
    <property type="molecule type" value="Genomic_DNA"/>
</dbReference>
<keyword evidence="3" id="KW-1185">Reference proteome</keyword>
<organism evidence="2 3">
    <name type="scientific">Daphnia magna</name>
    <dbReference type="NCBI Taxonomy" id="35525"/>
    <lineage>
        <taxon>Eukaryota</taxon>
        <taxon>Metazoa</taxon>
        <taxon>Ecdysozoa</taxon>
        <taxon>Arthropoda</taxon>
        <taxon>Crustacea</taxon>
        <taxon>Branchiopoda</taxon>
        <taxon>Diplostraca</taxon>
        <taxon>Cladocera</taxon>
        <taxon>Anomopoda</taxon>
        <taxon>Daphniidae</taxon>
        <taxon>Daphnia</taxon>
    </lineage>
</organism>
<keyword evidence="2" id="KW-0808">Transferase</keyword>
<evidence type="ECO:0000313" key="3">
    <source>
        <dbReference type="Proteomes" id="UP000076858"/>
    </source>
</evidence>
<evidence type="ECO:0000256" key="1">
    <source>
        <dbReference type="SAM" id="Phobius"/>
    </source>
</evidence>
<name>A0A162R5Y6_9CRUS</name>
<protein>
    <submittedName>
        <fullName evidence="2">Putative Serine/threonine-protein kinase SMG1</fullName>
    </submittedName>
</protein>
<reference evidence="2 3" key="1">
    <citation type="submission" date="2016-03" db="EMBL/GenBank/DDBJ databases">
        <title>EvidentialGene: Evidence-directed Construction of Genes on Genomes.</title>
        <authorList>
            <person name="Gilbert D.G."/>
            <person name="Choi J.-H."/>
            <person name="Mockaitis K."/>
            <person name="Colbourne J."/>
            <person name="Pfrender M."/>
        </authorList>
    </citation>
    <scope>NUCLEOTIDE SEQUENCE [LARGE SCALE GENOMIC DNA]</scope>
    <source>
        <strain evidence="2 3">Xinb3</strain>
        <tissue evidence="2">Complete organism</tissue>
    </source>
</reference>
<keyword evidence="1" id="KW-0812">Transmembrane</keyword>
<keyword evidence="1" id="KW-0472">Membrane</keyword>
<keyword evidence="2" id="KW-0418">Kinase</keyword>
<proteinExistence type="predicted"/>
<dbReference type="AlphaFoldDB" id="A0A162R5Y6"/>
<comment type="caution">
    <text evidence="2">The sequence shown here is derived from an EMBL/GenBank/DDBJ whole genome shotgun (WGS) entry which is preliminary data.</text>
</comment>
<feature type="transmembrane region" description="Helical" evidence="1">
    <location>
        <begin position="20"/>
        <end position="37"/>
    </location>
</feature>
<dbReference type="STRING" id="35525.A0A162R5Y6"/>
<accession>A0A162R5Y6</accession>
<dbReference type="OrthoDB" id="10065496at2759"/>
<evidence type="ECO:0000313" key="2">
    <source>
        <dbReference type="EMBL" id="KZS20259.1"/>
    </source>
</evidence>
<dbReference type="Proteomes" id="UP000076858">
    <property type="component" value="Unassembled WGS sequence"/>
</dbReference>
<keyword evidence="1" id="KW-1133">Transmembrane helix</keyword>
<dbReference type="GO" id="GO:0016301">
    <property type="term" value="F:kinase activity"/>
    <property type="evidence" value="ECO:0007669"/>
    <property type="project" value="UniProtKB-KW"/>
</dbReference>